<dbReference type="NCBIfam" id="TIGR00536">
    <property type="entry name" value="hemK_fam"/>
    <property type="match status" value="1"/>
</dbReference>
<dbReference type="GO" id="GO:0032259">
    <property type="term" value="P:methylation"/>
    <property type="evidence" value="ECO:0007669"/>
    <property type="project" value="UniProtKB-KW"/>
</dbReference>
<dbReference type="FunCoup" id="G8JRK6">
    <property type="interactions" value="84"/>
</dbReference>
<dbReference type="EC" id="2.1.1.297" evidence="1"/>
<keyword evidence="3" id="KW-0808">Transferase</keyword>
<dbReference type="OrthoDB" id="269872at2759"/>
<dbReference type="Proteomes" id="UP000006790">
    <property type="component" value="Chromosome 3"/>
</dbReference>
<organism evidence="7 8">
    <name type="scientific">Eremothecium cymbalariae (strain CBS 270.75 / DBVPG 7215 / KCTC 17166 / NRRL Y-17582)</name>
    <name type="common">Yeast</name>
    <dbReference type="NCBI Taxonomy" id="931890"/>
    <lineage>
        <taxon>Eukaryota</taxon>
        <taxon>Fungi</taxon>
        <taxon>Dikarya</taxon>
        <taxon>Ascomycota</taxon>
        <taxon>Saccharomycotina</taxon>
        <taxon>Saccharomycetes</taxon>
        <taxon>Saccharomycetales</taxon>
        <taxon>Saccharomycetaceae</taxon>
        <taxon>Eremothecium</taxon>
    </lineage>
</organism>
<dbReference type="HOGENOM" id="CLU_018398_0_2_1"/>
<dbReference type="GO" id="GO:0006451">
    <property type="term" value="P:translational readthrough"/>
    <property type="evidence" value="ECO:0007669"/>
    <property type="project" value="EnsemblFungi"/>
</dbReference>
<dbReference type="GO" id="GO:0005739">
    <property type="term" value="C:mitochondrion"/>
    <property type="evidence" value="ECO:0007669"/>
    <property type="project" value="TreeGrafter"/>
</dbReference>
<dbReference type="AlphaFoldDB" id="G8JRK6"/>
<dbReference type="GO" id="GO:0008757">
    <property type="term" value="F:S-adenosylmethionine-dependent methyltransferase activity"/>
    <property type="evidence" value="ECO:0007669"/>
    <property type="project" value="EnsemblFungi"/>
</dbReference>
<dbReference type="Pfam" id="PF05175">
    <property type="entry name" value="MTS"/>
    <property type="match status" value="1"/>
</dbReference>
<dbReference type="EMBL" id="CP002499">
    <property type="protein sequence ID" value="AET38775.1"/>
    <property type="molecule type" value="Genomic_DNA"/>
</dbReference>
<keyword evidence="2" id="KW-0489">Methyltransferase</keyword>
<dbReference type="GO" id="GO:0008276">
    <property type="term" value="F:protein methyltransferase activity"/>
    <property type="evidence" value="ECO:0007669"/>
    <property type="project" value="InterPro"/>
</dbReference>
<dbReference type="InParanoid" id="G8JRK6"/>
<dbReference type="OMA" id="MPRIPYS"/>
<keyword evidence="8" id="KW-1185">Reference proteome</keyword>
<dbReference type="Gene3D" id="3.40.50.150">
    <property type="entry name" value="Vaccinia Virus protein VP39"/>
    <property type="match status" value="1"/>
</dbReference>
<evidence type="ECO:0000256" key="4">
    <source>
        <dbReference type="ARBA" id="ARBA00022691"/>
    </source>
</evidence>
<dbReference type="RefSeq" id="XP_003645592.1">
    <property type="nucleotide sequence ID" value="XM_003645544.1"/>
</dbReference>
<dbReference type="PANTHER" id="PTHR18895:SF74">
    <property type="entry name" value="MTRF1L RELEASE FACTOR GLUTAMINE METHYLTRANSFERASE"/>
    <property type="match status" value="1"/>
</dbReference>
<dbReference type="STRING" id="931890.G8JRK6"/>
<gene>
    <name evidence="7" type="ordered locus">Ecym_3282</name>
</gene>
<name>G8JRK6_ERECY</name>
<evidence type="ECO:0000313" key="7">
    <source>
        <dbReference type="EMBL" id="AET38775.1"/>
    </source>
</evidence>
<dbReference type="PANTHER" id="PTHR18895">
    <property type="entry name" value="HEMK METHYLTRANSFERASE"/>
    <property type="match status" value="1"/>
</dbReference>
<reference evidence="8" key="1">
    <citation type="journal article" date="2012" name="G3 (Bethesda)">
        <title>Pichia sorbitophila, an interspecies yeast hybrid reveals early steps of genome resolution following polyploidization.</title>
        <authorList>
            <person name="Leh Louis V."/>
            <person name="Despons L."/>
            <person name="Friedrich A."/>
            <person name="Martin T."/>
            <person name="Durrens P."/>
            <person name="Casaregola S."/>
            <person name="Neuveglise C."/>
            <person name="Fairhead C."/>
            <person name="Marck C."/>
            <person name="Cruz J.A."/>
            <person name="Straub M.L."/>
            <person name="Kugler V."/>
            <person name="Sacerdot C."/>
            <person name="Uzunov Z."/>
            <person name="Thierry A."/>
            <person name="Weiss S."/>
            <person name="Bleykasten C."/>
            <person name="De Montigny J."/>
            <person name="Jacques N."/>
            <person name="Jung P."/>
            <person name="Lemaire M."/>
            <person name="Mallet S."/>
            <person name="Morel G."/>
            <person name="Richard G.F."/>
            <person name="Sarkar A."/>
            <person name="Savel G."/>
            <person name="Schacherer J."/>
            <person name="Seret M.L."/>
            <person name="Talla E."/>
            <person name="Samson G."/>
            <person name="Jubin C."/>
            <person name="Poulain J."/>
            <person name="Vacherie B."/>
            <person name="Barbe V."/>
            <person name="Pelletier E."/>
            <person name="Sherman D.J."/>
            <person name="Westhof E."/>
            <person name="Weissenbach J."/>
            <person name="Baret P.V."/>
            <person name="Wincker P."/>
            <person name="Gaillardin C."/>
            <person name="Dujon B."/>
            <person name="Souciet J.L."/>
        </authorList>
    </citation>
    <scope>NUCLEOTIDE SEQUENCE [LARGE SCALE GENOMIC DNA]</scope>
    <source>
        <strain evidence="8">CBS 270.75 / DBVPG 7215 / KCTC 17166 / NRRL Y-17582</strain>
    </source>
</reference>
<dbReference type="KEGG" id="erc:Ecym_3282"/>
<dbReference type="GeneID" id="11470977"/>
<feature type="domain" description="Methyltransferase small" evidence="6">
    <location>
        <begin position="143"/>
        <end position="221"/>
    </location>
</feature>
<protein>
    <recommendedName>
        <fullName evidence="1">peptide chain release factor N(5)-glutamine methyltransferase</fullName>
        <ecNumber evidence="1">2.1.1.297</ecNumber>
    </recommendedName>
</protein>
<dbReference type="eggNOG" id="KOG2904">
    <property type="taxonomic scope" value="Eukaryota"/>
</dbReference>
<dbReference type="InterPro" id="IPR050320">
    <property type="entry name" value="N5-glutamine_MTase"/>
</dbReference>
<evidence type="ECO:0000256" key="1">
    <source>
        <dbReference type="ARBA" id="ARBA00012771"/>
    </source>
</evidence>
<proteinExistence type="predicted"/>
<evidence type="ECO:0000313" key="8">
    <source>
        <dbReference type="Proteomes" id="UP000006790"/>
    </source>
</evidence>
<dbReference type="SUPFAM" id="SSF53335">
    <property type="entry name" value="S-adenosyl-L-methionine-dependent methyltransferases"/>
    <property type="match status" value="1"/>
</dbReference>
<evidence type="ECO:0000256" key="5">
    <source>
        <dbReference type="ARBA" id="ARBA00048391"/>
    </source>
</evidence>
<keyword evidence="4" id="KW-0949">S-adenosyl-L-methionine</keyword>
<dbReference type="InterPro" id="IPR004556">
    <property type="entry name" value="HemK-like"/>
</dbReference>
<evidence type="ECO:0000256" key="3">
    <source>
        <dbReference type="ARBA" id="ARBA00022679"/>
    </source>
</evidence>
<dbReference type="InterPro" id="IPR029063">
    <property type="entry name" value="SAM-dependent_MTases_sf"/>
</dbReference>
<dbReference type="CDD" id="cd02440">
    <property type="entry name" value="AdoMet_MTases"/>
    <property type="match status" value="1"/>
</dbReference>
<evidence type="ECO:0000259" key="6">
    <source>
        <dbReference type="Pfam" id="PF05175"/>
    </source>
</evidence>
<evidence type="ECO:0000256" key="2">
    <source>
        <dbReference type="ARBA" id="ARBA00022603"/>
    </source>
</evidence>
<comment type="catalytic activity">
    <reaction evidence="5">
        <text>L-glutaminyl-[peptide chain release factor] + S-adenosyl-L-methionine = N(5)-methyl-L-glutaminyl-[peptide chain release factor] + S-adenosyl-L-homocysteine + H(+)</text>
        <dbReference type="Rhea" id="RHEA:42896"/>
        <dbReference type="Rhea" id="RHEA-COMP:10271"/>
        <dbReference type="Rhea" id="RHEA-COMP:10272"/>
        <dbReference type="ChEBI" id="CHEBI:15378"/>
        <dbReference type="ChEBI" id="CHEBI:30011"/>
        <dbReference type="ChEBI" id="CHEBI:57856"/>
        <dbReference type="ChEBI" id="CHEBI:59789"/>
        <dbReference type="ChEBI" id="CHEBI:61891"/>
        <dbReference type="EC" id="2.1.1.297"/>
    </reaction>
</comment>
<sequence>MVVGCRRREALVGDWVAGGDYSSNDMTRLGPRMLREAYREHRWLPLLLRECRSMDQARAELQWMQKELGNAKEVFIGCLLRARHYPLQYILGTQPFGGVTVQCRPGVLIPRWETEEWACEVGRRFAKALAALESRGTVPKPIKVLDACTGTGCVSLLLRQMIGDSDITAVDVSPSAVKLAKQNSIACGLPITVVKQDLLLHSSSICAGSHLDLLTCNPPYIPASSYRRDCTRSVRMYEPKLALISDLQFYDNLINSWLARTDAFVYEIGDLKQCEHVIHRISSEPSLKVNWHAGCRYDSGGNARVVYGYRRKARLDLATIFKDFGILMH</sequence>
<accession>G8JRK6</accession>
<dbReference type="InterPro" id="IPR007848">
    <property type="entry name" value="Small_mtfrase_dom"/>
</dbReference>